<keyword evidence="3 5" id="KW-1133">Transmembrane helix</keyword>
<dbReference type="RefSeq" id="WP_039136271.1">
    <property type="nucleotide sequence ID" value="NZ_JSVC01000001.1"/>
</dbReference>
<evidence type="ECO:0000256" key="1">
    <source>
        <dbReference type="ARBA" id="ARBA00004141"/>
    </source>
</evidence>
<comment type="subcellular location">
    <subcellularLocation>
        <location evidence="1">Membrane</location>
        <topology evidence="1">Multi-pass membrane protein</topology>
    </subcellularLocation>
</comment>
<name>A0A0C1IQ77_9BACT</name>
<keyword evidence="7" id="KW-1185">Reference proteome</keyword>
<dbReference type="GO" id="GO:0016020">
    <property type="term" value="C:membrane"/>
    <property type="evidence" value="ECO:0007669"/>
    <property type="project" value="UniProtKB-SubCell"/>
</dbReference>
<reference evidence="6 7" key="1">
    <citation type="submission" date="2014-11" db="EMBL/GenBank/DDBJ databases">
        <title>Genome sequence of Flavihumibacter solisilvae 3-3.</title>
        <authorList>
            <person name="Zhou G."/>
            <person name="Li M."/>
            <person name="Wang G."/>
        </authorList>
    </citation>
    <scope>NUCLEOTIDE SEQUENCE [LARGE SCALE GENOMIC DNA]</scope>
    <source>
        <strain evidence="6 7">3-3</strain>
    </source>
</reference>
<comment type="caution">
    <text evidence="6">The sequence shown here is derived from an EMBL/GenBank/DDBJ whole genome shotgun (WGS) entry which is preliminary data.</text>
</comment>
<evidence type="ECO:0000313" key="7">
    <source>
        <dbReference type="Proteomes" id="UP000031408"/>
    </source>
</evidence>
<keyword evidence="2 5" id="KW-0812">Transmembrane</keyword>
<feature type="transmembrane region" description="Helical" evidence="5">
    <location>
        <begin position="71"/>
        <end position="90"/>
    </location>
</feature>
<evidence type="ECO:0000256" key="2">
    <source>
        <dbReference type="ARBA" id="ARBA00022692"/>
    </source>
</evidence>
<sequence length="128" mass="13870">MKTTKITYWISTGIVALMMTYSALAYLTQPIMAQAFEHLGYPSHFRVELAVAKIIGVVLLLAPVGLLARQLAYSGFALVFISAFIAHTAAGDPVSARIMPLVFLAILAVSFASYNKSQQQSLRFKASA</sequence>
<accession>A0A0C1IQ77</accession>
<dbReference type="Pfam" id="PF13564">
    <property type="entry name" value="DoxX_2"/>
    <property type="match status" value="1"/>
</dbReference>
<evidence type="ECO:0000313" key="6">
    <source>
        <dbReference type="EMBL" id="KIC96375.1"/>
    </source>
</evidence>
<organism evidence="6 7">
    <name type="scientific">Flavihumibacter solisilvae</name>
    <dbReference type="NCBI Taxonomy" id="1349421"/>
    <lineage>
        <taxon>Bacteria</taxon>
        <taxon>Pseudomonadati</taxon>
        <taxon>Bacteroidota</taxon>
        <taxon>Chitinophagia</taxon>
        <taxon>Chitinophagales</taxon>
        <taxon>Chitinophagaceae</taxon>
        <taxon>Flavihumibacter</taxon>
    </lineage>
</organism>
<protein>
    <submittedName>
        <fullName evidence="6">DoxX-like family protein</fullName>
    </submittedName>
</protein>
<dbReference type="Proteomes" id="UP000031408">
    <property type="component" value="Unassembled WGS sequence"/>
</dbReference>
<keyword evidence="4 5" id="KW-0472">Membrane</keyword>
<evidence type="ECO:0000256" key="3">
    <source>
        <dbReference type="ARBA" id="ARBA00022989"/>
    </source>
</evidence>
<dbReference type="AlphaFoldDB" id="A0A0C1IQ77"/>
<dbReference type="OrthoDB" id="7960583at2"/>
<evidence type="ECO:0000256" key="5">
    <source>
        <dbReference type="SAM" id="Phobius"/>
    </source>
</evidence>
<feature type="transmembrane region" description="Helical" evidence="5">
    <location>
        <begin position="47"/>
        <end position="64"/>
    </location>
</feature>
<feature type="transmembrane region" description="Helical" evidence="5">
    <location>
        <begin position="7"/>
        <end position="27"/>
    </location>
</feature>
<dbReference type="STRING" id="1349421.OI18_01070"/>
<dbReference type="InterPro" id="IPR032808">
    <property type="entry name" value="DoxX"/>
</dbReference>
<gene>
    <name evidence="6" type="ORF">OI18_01070</name>
</gene>
<evidence type="ECO:0000256" key="4">
    <source>
        <dbReference type="ARBA" id="ARBA00023136"/>
    </source>
</evidence>
<proteinExistence type="predicted"/>
<feature type="transmembrane region" description="Helical" evidence="5">
    <location>
        <begin position="96"/>
        <end position="115"/>
    </location>
</feature>
<dbReference type="EMBL" id="JSVC01000001">
    <property type="protein sequence ID" value="KIC96375.1"/>
    <property type="molecule type" value="Genomic_DNA"/>
</dbReference>